<name>A0A0F6CKM7_MYCGL</name>
<reference evidence="9 10" key="1">
    <citation type="journal article" date="2011" name="PLoS ONE">
        <title>Core proteome of the minimal cell: comparative proteomics of three mollicute species.</title>
        <authorList>
            <person name="Fisunov G.Y."/>
            <person name="Alexeev D.G."/>
            <person name="Bazaleev N.A."/>
            <person name="Ladygina V.G."/>
            <person name="Galyamina M.A."/>
            <person name="Kondratov I.G."/>
            <person name="Zhukova N.A."/>
            <person name="Serebryakova M.V."/>
            <person name="Demina I.A."/>
            <person name="Govorun V.M."/>
        </authorList>
    </citation>
    <scope>NUCLEOTIDE SEQUENCE [LARGE SCALE GENOMIC DNA]</scope>
    <source>
        <strain evidence="9 10">S6</strain>
    </source>
</reference>
<evidence type="ECO:0000256" key="5">
    <source>
        <dbReference type="ARBA" id="ARBA00022833"/>
    </source>
</evidence>
<keyword evidence="7 9" id="KW-0255">Endonuclease</keyword>
<protein>
    <recommendedName>
        <fullName evidence="7">Probable endonuclease 4</fullName>
        <ecNumber evidence="7">3.1.21.2</ecNumber>
    </recommendedName>
    <alternativeName>
        <fullName evidence="7">Endodeoxyribonuclease IV</fullName>
    </alternativeName>
    <alternativeName>
        <fullName evidence="7">Endonuclease IV</fullName>
    </alternativeName>
</protein>
<feature type="binding site" evidence="7">
    <location>
        <position position="222"/>
    </location>
    <ligand>
        <name>Zn(2+)</name>
        <dbReference type="ChEBI" id="CHEBI:29105"/>
        <label>2</label>
    </ligand>
</feature>
<dbReference type="Gene3D" id="3.20.20.150">
    <property type="entry name" value="Divalent-metal-dependent TIM barrel enzymes"/>
    <property type="match status" value="1"/>
</dbReference>
<keyword evidence="4 7" id="KW-0378">Hydrolase</keyword>
<keyword evidence="6 7" id="KW-0234">DNA repair</keyword>
<accession>A0A0F6CKM7</accession>
<sequence>MKSNKIKYLGCFVGATKPDFMLGMVKTVVDYGATSFMFYSGPPQSFRRTPTNQFKLDLAKAYLAKHNLGDLGDNYVVHAPYLINLANGDSTKRERSFNFFLDELKRTNELGAKYFVLHPGSALNVKDKTQALDHLATELNRAISMTKDTIICLETMADKGQQICSKFEELRYVIDQISDKSRIGVCFDTCHVHDAGYDLAKTQELIDHFDQVIGLKYLYVIHLNDSKNPMGARKDRHANIGYGKIGFENLLNFIYHKEICNKIIILETPWIDDPIRGEVPLYKEEIEMIRNKKFVEGLVNEES</sequence>
<dbReference type="InterPro" id="IPR018246">
    <property type="entry name" value="AP_endonuc_F2_Zn_BS"/>
</dbReference>
<dbReference type="GO" id="GO:0006284">
    <property type="term" value="P:base-excision repair"/>
    <property type="evidence" value="ECO:0007669"/>
    <property type="project" value="TreeGrafter"/>
</dbReference>
<dbReference type="GO" id="GO:0003677">
    <property type="term" value="F:DNA binding"/>
    <property type="evidence" value="ECO:0007669"/>
    <property type="project" value="InterPro"/>
</dbReference>
<dbReference type="InterPro" id="IPR036237">
    <property type="entry name" value="Xyl_isomerase-like_sf"/>
</dbReference>
<dbReference type="NCBIfam" id="TIGR00587">
    <property type="entry name" value="nfo"/>
    <property type="match status" value="1"/>
</dbReference>
<keyword evidence="5 7" id="KW-0862">Zinc</keyword>
<feature type="binding site" evidence="7">
    <location>
        <position position="235"/>
    </location>
    <ligand>
        <name>Zn(2+)</name>
        <dbReference type="ChEBI" id="CHEBI:29105"/>
        <label>3</label>
    </ligand>
</feature>
<comment type="similarity">
    <text evidence="1 7">Belongs to the AP endonuclease 2 family.</text>
</comment>
<comment type="function">
    <text evidence="7">Endonuclease IV plays a role in DNA repair. It cleaves phosphodiester bonds at apurinic or apyrimidinic (AP) sites, generating a 3'-hydroxyl group and a 5'-terminal sugar phosphate.</text>
</comment>
<gene>
    <name evidence="7 9" type="primary">nfo</name>
    <name evidence="9" type="ORF">GCW_02085</name>
</gene>
<feature type="binding site" evidence="7">
    <location>
        <position position="237"/>
    </location>
    <ligand>
        <name>Zn(2+)</name>
        <dbReference type="ChEBI" id="CHEBI:29105"/>
        <label>3</label>
    </ligand>
</feature>
<feature type="binding site" evidence="7">
    <location>
        <position position="154"/>
    </location>
    <ligand>
        <name>Zn(2+)</name>
        <dbReference type="ChEBI" id="CHEBI:29105"/>
        <label>1</label>
    </ligand>
</feature>
<evidence type="ECO:0000313" key="9">
    <source>
        <dbReference type="EMBL" id="AHB99649.1"/>
    </source>
</evidence>
<dbReference type="CDD" id="cd00019">
    <property type="entry name" value="AP2Ec"/>
    <property type="match status" value="1"/>
</dbReference>
<dbReference type="GO" id="GO:0008833">
    <property type="term" value="F:deoxyribonuclease IV (phage-T4-induced) activity"/>
    <property type="evidence" value="ECO:0007669"/>
    <property type="project" value="UniProtKB-UniRule"/>
</dbReference>
<dbReference type="PROSITE" id="PS00731">
    <property type="entry name" value="AP_NUCLEASE_F2_3"/>
    <property type="match status" value="1"/>
</dbReference>
<feature type="binding site" evidence="7">
    <location>
        <position position="78"/>
    </location>
    <ligand>
        <name>Zn(2+)</name>
        <dbReference type="ChEBI" id="CHEBI:29105"/>
        <label>1</label>
    </ligand>
</feature>
<dbReference type="HAMAP" id="MF_00152">
    <property type="entry name" value="Nfo"/>
    <property type="match status" value="1"/>
</dbReference>
<dbReference type="HOGENOM" id="CLU_025885_0_4_14"/>
<evidence type="ECO:0000259" key="8">
    <source>
        <dbReference type="Pfam" id="PF01261"/>
    </source>
</evidence>
<keyword evidence="7" id="KW-0540">Nuclease</keyword>
<evidence type="ECO:0000256" key="7">
    <source>
        <dbReference type="HAMAP-Rule" id="MF_00152"/>
    </source>
</evidence>
<comment type="cofactor">
    <cofactor evidence="7">
        <name>Zn(2+)</name>
        <dbReference type="ChEBI" id="CHEBI:29105"/>
    </cofactor>
    <text evidence="7">Binds 3 Zn(2+) ions.</text>
</comment>
<feature type="domain" description="Xylose isomerase-like TIM barrel" evidence="8">
    <location>
        <begin position="26"/>
        <end position="291"/>
    </location>
</feature>
<dbReference type="PROSITE" id="PS00729">
    <property type="entry name" value="AP_NUCLEASE_F2_1"/>
    <property type="match status" value="1"/>
</dbReference>
<dbReference type="Proteomes" id="UP000018735">
    <property type="component" value="Chromosome"/>
</dbReference>
<proteinExistence type="inferred from homology"/>
<dbReference type="SMART" id="SM00518">
    <property type="entry name" value="AP2Ec"/>
    <property type="match status" value="1"/>
</dbReference>
<organism evidence="9 10">
    <name type="scientific">Mycoplasmoides gallisepticum S6</name>
    <dbReference type="NCBI Taxonomy" id="1006581"/>
    <lineage>
        <taxon>Bacteria</taxon>
        <taxon>Bacillati</taxon>
        <taxon>Mycoplasmatota</taxon>
        <taxon>Mycoplasmoidales</taxon>
        <taxon>Mycoplasmoidaceae</taxon>
        <taxon>Mycoplasmoides</taxon>
    </lineage>
</organism>
<evidence type="ECO:0000313" key="10">
    <source>
        <dbReference type="Proteomes" id="UP000018735"/>
    </source>
</evidence>
<feature type="binding site" evidence="7">
    <location>
        <position position="118"/>
    </location>
    <ligand>
        <name>Zn(2+)</name>
        <dbReference type="ChEBI" id="CHEBI:29105"/>
        <label>1</label>
    </ligand>
</feature>
<dbReference type="GO" id="GO:0008270">
    <property type="term" value="F:zinc ion binding"/>
    <property type="evidence" value="ECO:0007669"/>
    <property type="project" value="UniProtKB-UniRule"/>
</dbReference>
<evidence type="ECO:0000256" key="4">
    <source>
        <dbReference type="ARBA" id="ARBA00022801"/>
    </source>
</evidence>
<dbReference type="PANTHER" id="PTHR21445">
    <property type="entry name" value="ENDONUCLEASE IV ENDODEOXYRIBONUCLEASE IV"/>
    <property type="match status" value="1"/>
</dbReference>
<dbReference type="GO" id="GO:0008081">
    <property type="term" value="F:phosphoric diester hydrolase activity"/>
    <property type="evidence" value="ECO:0007669"/>
    <property type="project" value="TreeGrafter"/>
</dbReference>
<dbReference type="EMBL" id="CP006916">
    <property type="protein sequence ID" value="AHB99649.1"/>
    <property type="molecule type" value="Genomic_DNA"/>
</dbReference>
<dbReference type="Pfam" id="PF01261">
    <property type="entry name" value="AP_endonuc_2"/>
    <property type="match status" value="1"/>
</dbReference>
<dbReference type="SUPFAM" id="SSF51658">
    <property type="entry name" value="Xylose isomerase-like"/>
    <property type="match status" value="1"/>
</dbReference>
<dbReference type="RefSeq" id="WP_011884421.1">
    <property type="nucleotide sequence ID" value="NC_023030.2"/>
</dbReference>
<dbReference type="InterPro" id="IPR001719">
    <property type="entry name" value="AP_endonuc_2"/>
</dbReference>
<feature type="binding site" evidence="7">
    <location>
        <position position="267"/>
    </location>
    <ligand>
        <name>Zn(2+)</name>
        <dbReference type="ChEBI" id="CHEBI:29105"/>
        <label>2</label>
    </ligand>
</feature>
<dbReference type="KEGG" id="mgz:GCW_02085"/>
<dbReference type="PROSITE" id="PS51432">
    <property type="entry name" value="AP_NUCLEASE_F2_4"/>
    <property type="match status" value="1"/>
</dbReference>
<keyword evidence="3 7" id="KW-0227">DNA damage</keyword>
<dbReference type="GO" id="GO:0003906">
    <property type="term" value="F:DNA-(apurinic or apyrimidinic site) endonuclease activity"/>
    <property type="evidence" value="ECO:0007669"/>
    <property type="project" value="TreeGrafter"/>
</dbReference>
<keyword evidence="2 7" id="KW-0479">Metal-binding</keyword>
<feature type="binding site" evidence="7">
    <location>
        <position position="191"/>
    </location>
    <ligand>
        <name>Zn(2+)</name>
        <dbReference type="ChEBI" id="CHEBI:29105"/>
        <label>3</label>
    </ligand>
</feature>
<dbReference type="InterPro" id="IPR013022">
    <property type="entry name" value="Xyl_isomerase-like_TIM-brl"/>
</dbReference>
<dbReference type="eggNOG" id="COG0648">
    <property type="taxonomic scope" value="Bacteria"/>
</dbReference>
<dbReference type="AlphaFoldDB" id="A0A0F6CKM7"/>
<evidence type="ECO:0000256" key="6">
    <source>
        <dbReference type="ARBA" id="ARBA00023204"/>
    </source>
</evidence>
<feature type="binding site" evidence="7">
    <location>
        <position position="188"/>
    </location>
    <ligand>
        <name>Zn(2+)</name>
        <dbReference type="ChEBI" id="CHEBI:29105"/>
        <label>2</label>
    </ligand>
</feature>
<dbReference type="EC" id="3.1.21.2" evidence="7"/>
<dbReference type="PANTHER" id="PTHR21445:SF0">
    <property type="entry name" value="APURINIC-APYRIMIDINIC ENDONUCLEASE"/>
    <property type="match status" value="1"/>
</dbReference>
<dbReference type="PROSITE" id="PS00730">
    <property type="entry name" value="AP_NUCLEASE_F2_2"/>
    <property type="match status" value="1"/>
</dbReference>
<dbReference type="FunFam" id="3.20.20.150:FF:000001">
    <property type="entry name" value="Probable endonuclease 4"/>
    <property type="match status" value="1"/>
</dbReference>
<evidence type="ECO:0000256" key="3">
    <source>
        <dbReference type="ARBA" id="ARBA00022763"/>
    </source>
</evidence>
<evidence type="ECO:0000256" key="2">
    <source>
        <dbReference type="ARBA" id="ARBA00022723"/>
    </source>
</evidence>
<evidence type="ECO:0000256" key="1">
    <source>
        <dbReference type="ARBA" id="ARBA00005340"/>
    </source>
</evidence>
<feature type="binding site" evidence="7">
    <location>
        <position position="154"/>
    </location>
    <ligand>
        <name>Zn(2+)</name>
        <dbReference type="ChEBI" id="CHEBI:29105"/>
        <label>2</label>
    </ligand>
</feature>
<comment type="catalytic activity">
    <reaction evidence="7">
        <text>Endonucleolytic cleavage to 5'-phosphooligonucleotide end-products.</text>
        <dbReference type="EC" id="3.1.21.2"/>
    </reaction>
</comment>